<name>A0ABW1A399_9ACTN</name>
<evidence type="ECO:0000313" key="6">
    <source>
        <dbReference type="EMBL" id="MFC5749452.1"/>
    </source>
</evidence>
<dbReference type="EMBL" id="JBHSON010000042">
    <property type="protein sequence ID" value="MFC5749452.1"/>
    <property type="molecule type" value="Genomic_DNA"/>
</dbReference>
<evidence type="ECO:0000256" key="4">
    <source>
        <dbReference type="PROSITE-ProRule" id="PRU00335"/>
    </source>
</evidence>
<dbReference type="Proteomes" id="UP001596074">
    <property type="component" value="Unassembled WGS sequence"/>
</dbReference>
<dbReference type="PANTHER" id="PTHR30055">
    <property type="entry name" value="HTH-TYPE TRANSCRIPTIONAL REGULATOR RUTR"/>
    <property type="match status" value="1"/>
</dbReference>
<accession>A0ABW1A399</accession>
<evidence type="ECO:0000256" key="2">
    <source>
        <dbReference type="ARBA" id="ARBA00023125"/>
    </source>
</evidence>
<keyword evidence="2 4" id="KW-0238">DNA-binding</keyword>
<evidence type="ECO:0000256" key="1">
    <source>
        <dbReference type="ARBA" id="ARBA00023015"/>
    </source>
</evidence>
<keyword evidence="3" id="KW-0804">Transcription</keyword>
<gene>
    <name evidence="6" type="ORF">ACFPZN_27850</name>
</gene>
<evidence type="ECO:0000259" key="5">
    <source>
        <dbReference type="PROSITE" id="PS50977"/>
    </source>
</evidence>
<protein>
    <submittedName>
        <fullName evidence="6">TetR family transcriptional regulator</fullName>
    </submittedName>
</protein>
<dbReference type="SUPFAM" id="SSF46689">
    <property type="entry name" value="Homeodomain-like"/>
    <property type="match status" value="1"/>
</dbReference>
<dbReference type="Pfam" id="PF00440">
    <property type="entry name" value="TetR_N"/>
    <property type="match status" value="1"/>
</dbReference>
<dbReference type="PROSITE" id="PS50977">
    <property type="entry name" value="HTH_TETR_2"/>
    <property type="match status" value="1"/>
</dbReference>
<feature type="domain" description="HTH tetR-type" evidence="5">
    <location>
        <begin position="15"/>
        <end position="75"/>
    </location>
</feature>
<dbReference type="SUPFAM" id="SSF48498">
    <property type="entry name" value="Tetracyclin repressor-like, C-terminal domain"/>
    <property type="match status" value="1"/>
</dbReference>
<dbReference type="InterPro" id="IPR050109">
    <property type="entry name" value="HTH-type_TetR-like_transc_reg"/>
</dbReference>
<dbReference type="InterPro" id="IPR036271">
    <property type="entry name" value="Tet_transcr_reg_TetR-rel_C_sf"/>
</dbReference>
<evidence type="ECO:0000313" key="7">
    <source>
        <dbReference type="Proteomes" id="UP001596074"/>
    </source>
</evidence>
<sequence length="202" mass="21429">MPDEPPPLSRAERRRRTEARILEAARELFARSGYDRTTIRAVAAAAGTDPGLVMRYFGSKEELFARVAELAPDQPVTGPAEDVAEVLLASLGDKLRGDLSGTLAMLRSMLTHPDAGREVRAAITEQQRQVAAAIPADDAVLRAGLIGAITLGAIIGRDLLHLEGVRDAKAEDIVEVLRPAIHAIAQSAPAHAPAELTADLAP</sequence>
<dbReference type="Gene3D" id="1.10.357.10">
    <property type="entry name" value="Tetracycline Repressor, domain 2"/>
    <property type="match status" value="1"/>
</dbReference>
<organism evidence="6 7">
    <name type="scientific">Actinomadura rugatobispora</name>
    <dbReference type="NCBI Taxonomy" id="1994"/>
    <lineage>
        <taxon>Bacteria</taxon>
        <taxon>Bacillati</taxon>
        <taxon>Actinomycetota</taxon>
        <taxon>Actinomycetes</taxon>
        <taxon>Streptosporangiales</taxon>
        <taxon>Thermomonosporaceae</taxon>
        <taxon>Actinomadura</taxon>
    </lineage>
</organism>
<dbReference type="RefSeq" id="WP_378285176.1">
    <property type="nucleotide sequence ID" value="NZ_JBHSON010000042.1"/>
</dbReference>
<proteinExistence type="predicted"/>
<dbReference type="PANTHER" id="PTHR30055:SF234">
    <property type="entry name" value="HTH-TYPE TRANSCRIPTIONAL REGULATOR BETI"/>
    <property type="match status" value="1"/>
</dbReference>
<keyword evidence="7" id="KW-1185">Reference proteome</keyword>
<comment type="caution">
    <text evidence="6">The sequence shown here is derived from an EMBL/GenBank/DDBJ whole genome shotgun (WGS) entry which is preliminary data.</text>
</comment>
<keyword evidence="1" id="KW-0805">Transcription regulation</keyword>
<dbReference type="InterPro" id="IPR009057">
    <property type="entry name" value="Homeodomain-like_sf"/>
</dbReference>
<evidence type="ECO:0000256" key="3">
    <source>
        <dbReference type="ARBA" id="ARBA00023163"/>
    </source>
</evidence>
<reference evidence="7" key="1">
    <citation type="journal article" date="2019" name="Int. J. Syst. Evol. Microbiol.">
        <title>The Global Catalogue of Microorganisms (GCM) 10K type strain sequencing project: providing services to taxonomists for standard genome sequencing and annotation.</title>
        <authorList>
            <consortium name="The Broad Institute Genomics Platform"/>
            <consortium name="The Broad Institute Genome Sequencing Center for Infectious Disease"/>
            <person name="Wu L."/>
            <person name="Ma J."/>
        </authorList>
    </citation>
    <scope>NUCLEOTIDE SEQUENCE [LARGE SCALE GENOMIC DNA]</scope>
    <source>
        <strain evidence="7">KCTC 42087</strain>
    </source>
</reference>
<feature type="DNA-binding region" description="H-T-H motif" evidence="4">
    <location>
        <begin position="38"/>
        <end position="57"/>
    </location>
</feature>
<dbReference type="Gene3D" id="1.10.10.60">
    <property type="entry name" value="Homeodomain-like"/>
    <property type="match status" value="1"/>
</dbReference>
<dbReference type="InterPro" id="IPR001647">
    <property type="entry name" value="HTH_TetR"/>
</dbReference>
<dbReference type="Pfam" id="PF17920">
    <property type="entry name" value="TetR_C_16"/>
    <property type="match status" value="1"/>
</dbReference>
<dbReference type="InterPro" id="IPR041678">
    <property type="entry name" value="TetR_C_16"/>
</dbReference>
<dbReference type="PRINTS" id="PR00455">
    <property type="entry name" value="HTHTETR"/>
</dbReference>